<evidence type="ECO:0000313" key="3">
    <source>
        <dbReference type="EMBL" id="PAN12301.1"/>
    </source>
</evidence>
<dbReference type="EMBL" id="CM008047">
    <property type="protein sequence ID" value="PAN12301.1"/>
    <property type="molecule type" value="Genomic_DNA"/>
</dbReference>
<sequence>MLLLLLLVAASLHAEATAAAARHLGPDDGGHKPPVSVGEKSSVGPSGCTWGPGNPSTRPCPPPPPKSP</sequence>
<accession>A0A2S3GZI8</accession>
<evidence type="ECO:0000256" key="2">
    <source>
        <dbReference type="SAM" id="SignalP"/>
    </source>
</evidence>
<dbReference type="AlphaFoldDB" id="A0A2S3GZI8"/>
<feature type="compositionally biased region" description="Pro residues" evidence="1">
    <location>
        <begin position="58"/>
        <end position="68"/>
    </location>
</feature>
<dbReference type="Gramene" id="PAN12301">
    <property type="protein sequence ID" value="PAN12301"/>
    <property type="gene ID" value="PAHAL_2G257600"/>
</dbReference>
<feature type="chain" id="PRO_5015733115" evidence="2">
    <location>
        <begin position="19"/>
        <end position="68"/>
    </location>
</feature>
<organism evidence="3">
    <name type="scientific">Panicum hallii</name>
    <dbReference type="NCBI Taxonomy" id="206008"/>
    <lineage>
        <taxon>Eukaryota</taxon>
        <taxon>Viridiplantae</taxon>
        <taxon>Streptophyta</taxon>
        <taxon>Embryophyta</taxon>
        <taxon>Tracheophyta</taxon>
        <taxon>Spermatophyta</taxon>
        <taxon>Magnoliopsida</taxon>
        <taxon>Liliopsida</taxon>
        <taxon>Poales</taxon>
        <taxon>Poaceae</taxon>
        <taxon>PACMAD clade</taxon>
        <taxon>Panicoideae</taxon>
        <taxon>Panicodae</taxon>
        <taxon>Paniceae</taxon>
        <taxon>Panicinae</taxon>
        <taxon>Panicum</taxon>
        <taxon>Panicum sect. Panicum</taxon>
    </lineage>
</organism>
<protein>
    <submittedName>
        <fullName evidence="3">Uncharacterized protein</fullName>
    </submittedName>
</protein>
<gene>
    <name evidence="3" type="ORF">PAHAL_2G257600</name>
</gene>
<name>A0A2S3GZI8_9POAL</name>
<feature type="region of interest" description="Disordered" evidence="1">
    <location>
        <begin position="23"/>
        <end position="68"/>
    </location>
</feature>
<reference evidence="3" key="1">
    <citation type="submission" date="2018-04" db="EMBL/GenBank/DDBJ databases">
        <title>WGS assembly of Panicum hallii.</title>
        <authorList>
            <person name="Lovell J."/>
            <person name="Jenkins J."/>
            <person name="Lowry D."/>
            <person name="Mamidi S."/>
            <person name="Sreedasyam A."/>
            <person name="Weng X."/>
            <person name="Barry K."/>
            <person name="Bonette J."/>
            <person name="Campitelli B."/>
            <person name="Daum C."/>
            <person name="Gordon S."/>
            <person name="Gould B."/>
            <person name="Lipzen A."/>
            <person name="Macqueen A."/>
            <person name="Palacio-Mejia J."/>
            <person name="Plott C."/>
            <person name="Shakirov E."/>
            <person name="Shu S."/>
            <person name="Yoshinaga Y."/>
            <person name="Zane M."/>
            <person name="Rokhsar D."/>
            <person name="Grimwood J."/>
            <person name="Schmutz J."/>
            <person name="Juenger T."/>
        </authorList>
    </citation>
    <scope>NUCLEOTIDE SEQUENCE [LARGE SCALE GENOMIC DNA]</scope>
    <source>
        <strain evidence="3">FIL2</strain>
    </source>
</reference>
<dbReference type="Proteomes" id="UP000243499">
    <property type="component" value="Chromosome 2"/>
</dbReference>
<evidence type="ECO:0000256" key="1">
    <source>
        <dbReference type="SAM" id="MobiDB-lite"/>
    </source>
</evidence>
<feature type="signal peptide" evidence="2">
    <location>
        <begin position="1"/>
        <end position="18"/>
    </location>
</feature>
<keyword evidence="2" id="KW-0732">Signal</keyword>
<proteinExistence type="predicted"/>